<gene>
    <name evidence="8" type="ORF">MNBD_ALPHA09-2298</name>
</gene>
<reference evidence="8" key="1">
    <citation type="submission" date="2018-06" db="EMBL/GenBank/DDBJ databases">
        <authorList>
            <person name="Zhirakovskaya E."/>
        </authorList>
    </citation>
    <scope>NUCLEOTIDE SEQUENCE</scope>
</reference>
<dbReference type="GO" id="GO:0048029">
    <property type="term" value="F:monosaccharide binding"/>
    <property type="evidence" value="ECO:0007669"/>
    <property type="project" value="TreeGrafter"/>
</dbReference>
<dbReference type="GO" id="GO:0005829">
    <property type="term" value="C:cytosol"/>
    <property type="evidence" value="ECO:0007669"/>
    <property type="project" value="TreeGrafter"/>
</dbReference>
<dbReference type="GO" id="GO:0097367">
    <property type="term" value="F:carbohydrate derivative binding"/>
    <property type="evidence" value="ECO:0007669"/>
    <property type="project" value="InterPro"/>
</dbReference>
<organism evidence="8">
    <name type="scientific">hydrothermal vent metagenome</name>
    <dbReference type="NCBI Taxonomy" id="652676"/>
    <lineage>
        <taxon>unclassified sequences</taxon>
        <taxon>metagenomes</taxon>
        <taxon>ecological metagenomes</taxon>
    </lineage>
</organism>
<dbReference type="GO" id="GO:0006094">
    <property type="term" value="P:gluconeogenesis"/>
    <property type="evidence" value="ECO:0007669"/>
    <property type="project" value="UniProtKB-KW"/>
</dbReference>
<dbReference type="CDD" id="cd05016">
    <property type="entry name" value="SIS_PGI_2"/>
    <property type="match status" value="1"/>
</dbReference>
<dbReference type="GO" id="GO:0004347">
    <property type="term" value="F:glucose-6-phosphate isomerase activity"/>
    <property type="evidence" value="ECO:0007669"/>
    <property type="project" value="UniProtKB-EC"/>
</dbReference>
<dbReference type="NCBIfam" id="NF001211">
    <property type="entry name" value="PRK00179.1"/>
    <property type="match status" value="1"/>
</dbReference>
<dbReference type="InterPro" id="IPR035476">
    <property type="entry name" value="SIS_PGI_1"/>
</dbReference>
<dbReference type="InterPro" id="IPR001672">
    <property type="entry name" value="G6P_Isomerase"/>
</dbReference>
<dbReference type="AlphaFoldDB" id="A0A3B0TVU7"/>
<dbReference type="UniPathway" id="UPA00109">
    <property type="reaction ID" value="UER00181"/>
</dbReference>
<keyword evidence="5" id="KW-0324">Glycolysis</keyword>
<evidence type="ECO:0000256" key="4">
    <source>
        <dbReference type="ARBA" id="ARBA00022432"/>
    </source>
</evidence>
<evidence type="ECO:0000256" key="1">
    <source>
        <dbReference type="ARBA" id="ARBA00004926"/>
    </source>
</evidence>
<dbReference type="HAMAP" id="MF_00473">
    <property type="entry name" value="G6P_isomerase"/>
    <property type="match status" value="1"/>
</dbReference>
<dbReference type="InterPro" id="IPR023096">
    <property type="entry name" value="G6P_Isomerase_C"/>
</dbReference>
<dbReference type="EMBL" id="UOEM01000096">
    <property type="protein sequence ID" value="VAW16279.1"/>
    <property type="molecule type" value="Genomic_DNA"/>
</dbReference>
<evidence type="ECO:0000256" key="3">
    <source>
        <dbReference type="ARBA" id="ARBA00011952"/>
    </source>
</evidence>
<comment type="similarity">
    <text evidence="2">Belongs to the GPI family.</text>
</comment>
<sequence>MRGEVEAAFKALTAHQKTLAATHMRDLFAADERRFETFSARLDDLLFDYSKNLATSETMALLVALARAAGVEARRDEKFAGAAVNVTEHRAALHIALRNRAGQPIMVDGRDVMADVRDVLAHMGKFAHGVREGQITSLSGIPFTDVVNIGIGGSDLGPAMVTGALAPYRDGPRVHFVANVDGADLADTLSLCDPATTLFLIASKSFTTAETMTNARSARGWLVEALGEDAVPGHFVAISTNTAAVEAFGIPRTAMFWFWDWVGGRTSIWSAIGLPVMLAIGPSRFDEFLAGAHEVDRHFRDTALERNIPVLMALLGVWYRNLWGLPTRVVLPYDQRLARFPAYLQQLDMESNGKSVTQSGEPVSRATGPVVWGEPGTGGQHAFFQLLHQGTDVVPADFLVAANAHEAPGSLAGGDHHAMLMANCFAQTEALMTGRTQGETRAKLLAAGAGETEADRLVPHQTFAGNRPSNTFLYRRLDPATLGRLIALYEHKVYVEGLIWDINSFDQWGVQLGKQMAETLLPAVRGEAAASPVSAGLVAAALALEAK</sequence>
<dbReference type="InterPro" id="IPR035482">
    <property type="entry name" value="SIS_PGI_2"/>
</dbReference>
<dbReference type="Gene3D" id="3.40.50.10490">
    <property type="entry name" value="Glucose-6-phosphate isomerase like protein, domain 1"/>
    <property type="match status" value="2"/>
</dbReference>
<proteinExistence type="inferred from homology"/>
<comment type="catalytic activity">
    <reaction evidence="7">
        <text>alpha-D-glucose 6-phosphate = beta-D-fructose 6-phosphate</text>
        <dbReference type="Rhea" id="RHEA:11816"/>
        <dbReference type="ChEBI" id="CHEBI:57634"/>
        <dbReference type="ChEBI" id="CHEBI:58225"/>
        <dbReference type="EC" id="5.3.1.9"/>
    </reaction>
</comment>
<dbReference type="InterPro" id="IPR046348">
    <property type="entry name" value="SIS_dom_sf"/>
</dbReference>
<dbReference type="Pfam" id="PF00342">
    <property type="entry name" value="PGI"/>
    <property type="match status" value="1"/>
</dbReference>
<dbReference type="PRINTS" id="PR00662">
    <property type="entry name" value="G6PISOMERASE"/>
</dbReference>
<protein>
    <recommendedName>
        <fullName evidence="3">glucose-6-phosphate isomerase</fullName>
        <ecNumber evidence="3">5.3.1.9</ecNumber>
    </recommendedName>
</protein>
<keyword evidence="4" id="KW-0312">Gluconeogenesis</keyword>
<dbReference type="Gene3D" id="1.10.1390.10">
    <property type="match status" value="1"/>
</dbReference>
<evidence type="ECO:0000256" key="6">
    <source>
        <dbReference type="ARBA" id="ARBA00023235"/>
    </source>
</evidence>
<dbReference type="EC" id="5.3.1.9" evidence="3"/>
<evidence type="ECO:0000256" key="7">
    <source>
        <dbReference type="ARBA" id="ARBA00029321"/>
    </source>
</evidence>
<accession>A0A3B0TVU7</accession>
<evidence type="ECO:0000313" key="8">
    <source>
        <dbReference type="EMBL" id="VAW16279.1"/>
    </source>
</evidence>
<keyword evidence="6 8" id="KW-0413">Isomerase</keyword>
<dbReference type="PANTHER" id="PTHR11469:SF1">
    <property type="entry name" value="GLUCOSE-6-PHOSPHATE ISOMERASE"/>
    <property type="match status" value="1"/>
</dbReference>
<dbReference type="CDD" id="cd05015">
    <property type="entry name" value="SIS_PGI_1"/>
    <property type="match status" value="1"/>
</dbReference>
<name>A0A3B0TVU7_9ZZZZ</name>
<dbReference type="GO" id="GO:0006096">
    <property type="term" value="P:glycolytic process"/>
    <property type="evidence" value="ECO:0007669"/>
    <property type="project" value="UniProtKB-UniPathway"/>
</dbReference>
<comment type="pathway">
    <text evidence="1">Carbohydrate degradation; glycolysis; D-glyceraldehyde 3-phosphate and glycerone phosphate from D-glucose: step 2/4.</text>
</comment>
<dbReference type="SUPFAM" id="SSF53697">
    <property type="entry name" value="SIS domain"/>
    <property type="match status" value="1"/>
</dbReference>
<dbReference type="InterPro" id="IPR018189">
    <property type="entry name" value="Phosphoglucose_isomerase_CS"/>
</dbReference>
<dbReference type="PANTHER" id="PTHR11469">
    <property type="entry name" value="GLUCOSE-6-PHOSPHATE ISOMERASE"/>
    <property type="match status" value="1"/>
</dbReference>
<dbReference type="PROSITE" id="PS51463">
    <property type="entry name" value="P_GLUCOSE_ISOMERASE_3"/>
    <property type="match status" value="1"/>
</dbReference>
<dbReference type="PROSITE" id="PS00174">
    <property type="entry name" value="P_GLUCOSE_ISOMERASE_2"/>
    <property type="match status" value="1"/>
</dbReference>
<dbReference type="GO" id="GO:0051156">
    <property type="term" value="P:glucose 6-phosphate metabolic process"/>
    <property type="evidence" value="ECO:0007669"/>
    <property type="project" value="TreeGrafter"/>
</dbReference>
<evidence type="ECO:0000256" key="5">
    <source>
        <dbReference type="ARBA" id="ARBA00023152"/>
    </source>
</evidence>
<evidence type="ECO:0000256" key="2">
    <source>
        <dbReference type="ARBA" id="ARBA00006604"/>
    </source>
</evidence>